<feature type="active site" description="Proton acceptor" evidence="4">
    <location>
        <position position="15"/>
    </location>
</feature>
<dbReference type="EMBL" id="MCFC01000001">
    <property type="protein sequence ID" value="ORY35934.1"/>
    <property type="molecule type" value="Genomic_DNA"/>
</dbReference>
<dbReference type="Gene3D" id="2.115.10.20">
    <property type="entry name" value="Glycosyl hydrolase domain, family 43"/>
    <property type="match status" value="1"/>
</dbReference>
<dbReference type="Pfam" id="PF04616">
    <property type="entry name" value="Glyco_hydro_43"/>
    <property type="match status" value="1"/>
</dbReference>
<evidence type="ECO:0000256" key="3">
    <source>
        <dbReference type="ARBA" id="ARBA00023295"/>
    </source>
</evidence>
<dbReference type="InterPro" id="IPR051795">
    <property type="entry name" value="Glycosyl_Hydrlase_43"/>
</dbReference>
<evidence type="ECO:0000256" key="4">
    <source>
        <dbReference type="PIRSR" id="PIRSR606710-1"/>
    </source>
</evidence>
<evidence type="ECO:0000259" key="7">
    <source>
        <dbReference type="Pfam" id="PF17851"/>
    </source>
</evidence>
<keyword evidence="3 6" id="KW-0326">Glycosidase</keyword>
<organism evidence="8 9">
    <name type="scientific">Naematelia encephala</name>
    <dbReference type="NCBI Taxonomy" id="71784"/>
    <lineage>
        <taxon>Eukaryota</taxon>
        <taxon>Fungi</taxon>
        <taxon>Dikarya</taxon>
        <taxon>Basidiomycota</taxon>
        <taxon>Agaricomycotina</taxon>
        <taxon>Tremellomycetes</taxon>
        <taxon>Tremellales</taxon>
        <taxon>Naemateliaceae</taxon>
        <taxon>Naematelia</taxon>
    </lineage>
</organism>
<dbReference type="STRING" id="71784.A0A1Y2BMD6"/>
<reference evidence="8 9" key="1">
    <citation type="submission" date="2016-07" db="EMBL/GenBank/DDBJ databases">
        <title>Pervasive Adenine N6-methylation of Active Genes in Fungi.</title>
        <authorList>
            <consortium name="DOE Joint Genome Institute"/>
            <person name="Mondo S.J."/>
            <person name="Dannebaum R.O."/>
            <person name="Kuo R.C."/>
            <person name="Labutti K."/>
            <person name="Haridas S."/>
            <person name="Kuo A."/>
            <person name="Salamov A."/>
            <person name="Ahrendt S.R."/>
            <person name="Lipzen A."/>
            <person name="Sullivan W."/>
            <person name="Andreopoulos W.B."/>
            <person name="Clum A."/>
            <person name="Lindquist E."/>
            <person name="Daum C."/>
            <person name="Ramamoorthy G.K."/>
            <person name="Gryganskyi A."/>
            <person name="Culley D."/>
            <person name="Magnuson J.K."/>
            <person name="James T.Y."/>
            <person name="O'Malley M.A."/>
            <person name="Stajich J.E."/>
            <person name="Spatafora J.W."/>
            <person name="Visel A."/>
            <person name="Grigoriev I.V."/>
        </authorList>
    </citation>
    <scope>NUCLEOTIDE SEQUENCE [LARGE SCALE GENOMIC DNA]</scope>
    <source>
        <strain evidence="8 9">68-887.2</strain>
    </source>
</reference>
<evidence type="ECO:0000256" key="1">
    <source>
        <dbReference type="ARBA" id="ARBA00009865"/>
    </source>
</evidence>
<evidence type="ECO:0000256" key="2">
    <source>
        <dbReference type="ARBA" id="ARBA00022801"/>
    </source>
</evidence>
<keyword evidence="2 6" id="KW-0378">Hydrolase</keyword>
<dbReference type="CDD" id="cd18617">
    <property type="entry name" value="GH43_XynB-like"/>
    <property type="match status" value="1"/>
</dbReference>
<proteinExistence type="inferred from homology"/>
<dbReference type="AlphaFoldDB" id="A0A1Y2BMD6"/>
<sequence length="469" mass="53439">MTGFSNPILPGFNPDPTIVCRGDNYFLATSTFEYFPGVPIYTSIDLVDWQLIGHALNRRSQLDMRTAEAAAGIYAPTLRYNERRERWYMTTACVFKNAKKADHDSPPPPRGFYVWTDNIWDETKWSDPVYYDVAGIDQDLFFDDDGKVWLSWATTIPDHIDQPGHFSLTVWTVQIDLDTGDNIGQPKLIRQNTTFGNRVAEGPHIFKKDGVYYLITAEGGTEIEHSEWICRSTDGPRGPWEVGPQSTVNPMVYNGLDYDVMQTGHMDMVEGKDGQWWAVCLAVRPQRGILSHLGRETFLAPVEWKDGWPVVNAGRKIGLTGPEDSGLRRIRNQQSWKTKFNKDLDLYKNGWYHCRTPIKPYHGLSSAGLILKCGQYALQHDEAVSMLLKKQTAFVGTWHIEFEFEPTWPGEEAGVTVWWSKWAHCSVSIRGKRGTACWPEGQYGAELVFRKPKEEGNDFEVGRLLHCGY</sequence>
<evidence type="ECO:0000313" key="9">
    <source>
        <dbReference type="Proteomes" id="UP000193986"/>
    </source>
</evidence>
<dbReference type="OrthoDB" id="2139957at2759"/>
<name>A0A1Y2BMD6_9TREE</name>
<dbReference type="GO" id="GO:0005975">
    <property type="term" value="P:carbohydrate metabolic process"/>
    <property type="evidence" value="ECO:0007669"/>
    <property type="project" value="InterPro"/>
</dbReference>
<keyword evidence="9" id="KW-1185">Reference proteome</keyword>
<dbReference type="SUPFAM" id="SSF75005">
    <property type="entry name" value="Arabinanase/levansucrase/invertase"/>
    <property type="match status" value="1"/>
</dbReference>
<feature type="site" description="Important for catalytic activity, responsible for pKa modulation of the active site Glu and correct orientation of both the proton donor and substrate" evidence="5">
    <location>
        <position position="137"/>
    </location>
</feature>
<evidence type="ECO:0000256" key="6">
    <source>
        <dbReference type="RuleBase" id="RU361187"/>
    </source>
</evidence>
<dbReference type="InParanoid" id="A0A1Y2BMD6"/>
<feature type="domain" description="Beta-xylosidase C-terminal Concanavalin A-like" evidence="7">
    <location>
        <begin position="348"/>
        <end position="432"/>
    </location>
</feature>
<dbReference type="PANTHER" id="PTHR42812">
    <property type="entry name" value="BETA-XYLOSIDASE"/>
    <property type="match status" value="1"/>
</dbReference>
<feature type="active site" description="Proton donor" evidence="4">
    <location>
        <position position="201"/>
    </location>
</feature>
<dbReference type="PANTHER" id="PTHR42812:SF16">
    <property type="entry name" value="HYDROLASE, PUTATIVE (AFU_ORTHOLOGUE AFUA_7G06110)-RELATED"/>
    <property type="match status" value="1"/>
</dbReference>
<evidence type="ECO:0000256" key="5">
    <source>
        <dbReference type="PIRSR" id="PIRSR606710-2"/>
    </source>
</evidence>
<comment type="similarity">
    <text evidence="1 6">Belongs to the glycosyl hydrolase 43 family.</text>
</comment>
<evidence type="ECO:0000313" key="8">
    <source>
        <dbReference type="EMBL" id="ORY35934.1"/>
    </source>
</evidence>
<comment type="caution">
    <text evidence="8">The sequence shown here is derived from an EMBL/GenBank/DDBJ whole genome shotgun (WGS) entry which is preliminary data.</text>
</comment>
<dbReference type="Gene3D" id="2.60.120.200">
    <property type="match status" value="1"/>
</dbReference>
<dbReference type="InterPro" id="IPR023296">
    <property type="entry name" value="Glyco_hydro_beta-prop_sf"/>
</dbReference>
<dbReference type="GO" id="GO:0004553">
    <property type="term" value="F:hydrolase activity, hydrolyzing O-glycosyl compounds"/>
    <property type="evidence" value="ECO:0007669"/>
    <property type="project" value="InterPro"/>
</dbReference>
<dbReference type="Proteomes" id="UP000193986">
    <property type="component" value="Unassembled WGS sequence"/>
</dbReference>
<accession>A0A1Y2BMD6</accession>
<dbReference type="Pfam" id="PF17851">
    <property type="entry name" value="GH43_C2"/>
    <property type="match status" value="1"/>
</dbReference>
<dbReference type="SUPFAM" id="SSF49899">
    <property type="entry name" value="Concanavalin A-like lectins/glucanases"/>
    <property type="match status" value="1"/>
</dbReference>
<protein>
    <submittedName>
        <fullName evidence="8">Glycosyl hydrolase</fullName>
    </submittedName>
</protein>
<dbReference type="InterPro" id="IPR013320">
    <property type="entry name" value="ConA-like_dom_sf"/>
</dbReference>
<dbReference type="InterPro" id="IPR006710">
    <property type="entry name" value="Glyco_hydro_43"/>
</dbReference>
<dbReference type="InterPro" id="IPR041542">
    <property type="entry name" value="GH43_C2"/>
</dbReference>
<gene>
    <name evidence="8" type="ORF">BCR39DRAFT_513195</name>
</gene>